<keyword evidence="3" id="KW-1185">Reference proteome</keyword>
<accession>A8NRP8</accession>
<dbReference type="eggNOG" id="ENOG502SU3J">
    <property type="taxonomic scope" value="Eukaryota"/>
</dbReference>
<dbReference type="OrthoDB" id="8922241at2759"/>
<evidence type="ECO:0000313" key="2">
    <source>
        <dbReference type="EMBL" id="EAU85890.1"/>
    </source>
</evidence>
<name>A8NRP8_COPC7</name>
<feature type="region of interest" description="Disordered" evidence="1">
    <location>
        <begin position="83"/>
        <end position="202"/>
    </location>
</feature>
<dbReference type="OMA" id="HIAGHCK"/>
<proteinExistence type="predicted"/>
<dbReference type="VEuPathDB" id="FungiDB:CC1G_02913"/>
<feature type="compositionally biased region" description="Low complexity" evidence="1">
    <location>
        <begin position="85"/>
        <end position="99"/>
    </location>
</feature>
<dbReference type="EMBL" id="AACS02000008">
    <property type="protein sequence ID" value="EAU85890.1"/>
    <property type="molecule type" value="Genomic_DNA"/>
</dbReference>
<dbReference type="RefSeq" id="XP_001835825.1">
    <property type="nucleotide sequence ID" value="XM_001835773.1"/>
</dbReference>
<dbReference type="AlphaFoldDB" id="A8NRP8"/>
<evidence type="ECO:0008006" key="4">
    <source>
        <dbReference type="Google" id="ProtNLM"/>
    </source>
</evidence>
<evidence type="ECO:0000256" key="1">
    <source>
        <dbReference type="SAM" id="MobiDB-lite"/>
    </source>
</evidence>
<protein>
    <recommendedName>
        <fullName evidence="4">C2H2-type domain-containing protein</fullName>
    </recommendedName>
</protein>
<sequence>MAYPTNLQQWPVFPESLDPAYTTSDPNEHDYLAPQVEGSYTHGGMPVYVSPQYFQTQQNLLAFKSPYEDGSASIGPLYIFEEAEGSPSSSSTGSLLSTPATYRQRSLPLPEVRQAPIRDEPTDQDSDYQDDRQSDDDDDEYVPSNDLSTSRKRRRAPSKPSRQPKASTSARVTKPLPARKTKKSNGQPPAKRPRIASSSRFPQADGAIADLIRRALESPTAVDLNFFCPVCRTAQGNKRMPDFKRHLSAHIRASPSDESKGWWCKGLLYSEFLTYSHKEQDQIRRSCSSDGEVYMFNGKQRIGGCRMTFSRRDALKRHLNNKGGICYGKACAAGDN</sequence>
<reference evidence="2 3" key="1">
    <citation type="journal article" date="2010" name="Proc. Natl. Acad. Sci. U.S.A.">
        <title>Insights into evolution of multicellular fungi from the assembled chromosomes of the mushroom Coprinopsis cinerea (Coprinus cinereus).</title>
        <authorList>
            <person name="Stajich J.E."/>
            <person name="Wilke S.K."/>
            <person name="Ahren D."/>
            <person name="Au C.H."/>
            <person name="Birren B.W."/>
            <person name="Borodovsky M."/>
            <person name="Burns C."/>
            <person name="Canback B."/>
            <person name="Casselton L.A."/>
            <person name="Cheng C.K."/>
            <person name="Deng J."/>
            <person name="Dietrich F.S."/>
            <person name="Fargo D.C."/>
            <person name="Farman M.L."/>
            <person name="Gathman A.C."/>
            <person name="Goldberg J."/>
            <person name="Guigo R."/>
            <person name="Hoegger P.J."/>
            <person name="Hooker J.B."/>
            <person name="Huggins A."/>
            <person name="James T.Y."/>
            <person name="Kamada T."/>
            <person name="Kilaru S."/>
            <person name="Kodira C."/>
            <person name="Kues U."/>
            <person name="Kupfer D."/>
            <person name="Kwan H.S."/>
            <person name="Lomsadze A."/>
            <person name="Li W."/>
            <person name="Lilly W.W."/>
            <person name="Ma L.J."/>
            <person name="Mackey A.J."/>
            <person name="Manning G."/>
            <person name="Martin F."/>
            <person name="Muraguchi H."/>
            <person name="Natvig D.O."/>
            <person name="Palmerini H."/>
            <person name="Ramesh M.A."/>
            <person name="Rehmeyer C.J."/>
            <person name="Roe B.A."/>
            <person name="Shenoy N."/>
            <person name="Stanke M."/>
            <person name="Ter-Hovhannisyan V."/>
            <person name="Tunlid A."/>
            <person name="Velagapudi R."/>
            <person name="Vision T.J."/>
            <person name="Zeng Q."/>
            <person name="Zolan M.E."/>
            <person name="Pukkila P.J."/>
        </authorList>
    </citation>
    <scope>NUCLEOTIDE SEQUENCE [LARGE SCALE GENOMIC DNA]</scope>
    <source>
        <strain evidence="3">Okayama-7 / 130 / ATCC MYA-4618 / FGSC 9003</strain>
    </source>
</reference>
<comment type="caution">
    <text evidence="2">The sequence shown here is derived from an EMBL/GenBank/DDBJ whole genome shotgun (WGS) entry which is preliminary data.</text>
</comment>
<dbReference type="GeneID" id="6012360"/>
<dbReference type="STRING" id="240176.A8NRP8"/>
<dbReference type="KEGG" id="cci:CC1G_02913"/>
<dbReference type="Proteomes" id="UP000001861">
    <property type="component" value="Unassembled WGS sequence"/>
</dbReference>
<evidence type="ECO:0000313" key="3">
    <source>
        <dbReference type="Proteomes" id="UP000001861"/>
    </source>
</evidence>
<gene>
    <name evidence="2" type="ORF">CC1G_02913</name>
</gene>
<organism evidence="2 3">
    <name type="scientific">Coprinopsis cinerea (strain Okayama-7 / 130 / ATCC MYA-4618 / FGSC 9003)</name>
    <name type="common">Inky cap fungus</name>
    <name type="synonym">Hormographiella aspergillata</name>
    <dbReference type="NCBI Taxonomy" id="240176"/>
    <lineage>
        <taxon>Eukaryota</taxon>
        <taxon>Fungi</taxon>
        <taxon>Dikarya</taxon>
        <taxon>Basidiomycota</taxon>
        <taxon>Agaricomycotina</taxon>
        <taxon>Agaricomycetes</taxon>
        <taxon>Agaricomycetidae</taxon>
        <taxon>Agaricales</taxon>
        <taxon>Agaricineae</taxon>
        <taxon>Psathyrellaceae</taxon>
        <taxon>Coprinopsis</taxon>
    </lineage>
</organism>
<feature type="compositionally biased region" description="Acidic residues" evidence="1">
    <location>
        <begin position="122"/>
        <end position="141"/>
    </location>
</feature>
<dbReference type="InParanoid" id="A8NRP8"/>